<proteinExistence type="predicted"/>
<reference evidence="3 5" key="1">
    <citation type="journal article" date="2011" name="Nature">
        <title>The Medicago genome provides insight into the evolution of rhizobial symbioses.</title>
        <authorList>
            <person name="Young N.D."/>
            <person name="Debelle F."/>
            <person name="Oldroyd G.E."/>
            <person name="Geurts R."/>
            <person name="Cannon S.B."/>
            <person name="Udvardi M.K."/>
            <person name="Benedito V.A."/>
            <person name="Mayer K.F."/>
            <person name="Gouzy J."/>
            <person name="Schoof H."/>
            <person name="Van de Peer Y."/>
            <person name="Proost S."/>
            <person name="Cook D.R."/>
            <person name="Meyers B.C."/>
            <person name="Spannagl M."/>
            <person name="Cheung F."/>
            <person name="De Mita S."/>
            <person name="Krishnakumar V."/>
            <person name="Gundlach H."/>
            <person name="Zhou S."/>
            <person name="Mudge J."/>
            <person name="Bharti A.K."/>
            <person name="Murray J.D."/>
            <person name="Naoumkina M.A."/>
            <person name="Rosen B."/>
            <person name="Silverstein K.A."/>
            <person name="Tang H."/>
            <person name="Rombauts S."/>
            <person name="Zhao P.X."/>
            <person name="Zhou P."/>
            <person name="Barbe V."/>
            <person name="Bardou P."/>
            <person name="Bechner M."/>
            <person name="Bellec A."/>
            <person name="Berger A."/>
            <person name="Berges H."/>
            <person name="Bidwell S."/>
            <person name="Bisseling T."/>
            <person name="Choisne N."/>
            <person name="Couloux A."/>
            <person name="Denny R."/>
            <person name="Deshpande S."/>
            <person name="Dai X."/>
            <person name="Doyle J.J."/>
            <person name="Dudez A.M."/>
            <person name="Farmer A.D."/>
            <person name="Fouteau S."/>
            <person name="Franken C."/>
            <person name="Gibelin C."/>
            <person name="Gish J."/>
            <person name="Goldstein S."/>
            <person name="Gonzalez A.J."/>
            <person name="Green P.J."/>
            <person name="Hallab A."/>
            <person name="Hartog M."/>
            <person name="Hua A."/>
            <person name="Humphray S.J."/>
            <person name="Jeong D.H."/>
            <person name="Jing Y."/>
            <person name="Jocker A."/>
            <person name="Kenton S.M."/>
            <person name="Kim D.J."/>
            <person name="Klee K."/>
            <person name="Lai H."/>
            <person name="Lang C."/>
            <person name="Lin S."/>
            <person name="Macmil S.L."/>
            <person name="Magdelenat G."/>
            <person name="Matthews L."/>
            <person name="McCorrison J."/>
            <person name="Monaghan E.L."/>
            <person name="Mun J.H."/>
            <person name="Najar F.Z."/>
            <person name="Nicholson C."/>
            <person name="Noirot C."/>
            <person name="O'Bleness M."/>
            <person name="Paule C.R."/>
            <person name="Poulain J."/>
            <person name="Prion F."/>
            <person name="Qin B."/>
            <person name="Qu C."/>
            <person name="Retzel E.F."/>
            <person name="Riddle C."/>
            <person name="Sallet E."/>
            <person name="Samain S."/>
            <person name="Samson N."/>
            <person name="Sanders I."/>
            <person name="Saurat O."/>
            <person name="Scarpelli C."/>
            <person name="Schiex T."/>
            <person name="Segurens B."/>
            <person name="Severin A.J."/>
            <person name="Sherrier D.J."/>
            <person name="Shi R."/>
            <person name="Sims S."/>
            <person name="Singer S.R."/>
            <person name="Sinharoy S."/>
            <person name="Sterck L."/>
            <person name="Viollet A."/>
            <person name="Wang B.B."/>
            <person name="Wang K."/>
            <person name="Wang M."/>
            <person name="Wang X."/>
            <person name="Warfsmann J."/>
            <person name="Weissenbach J."/>
            <person name="White D.D."/>
            <person name="White J.D."/>
            <person name="Wiley G.B."/>
            <person name="Wincker P."/>
            <person name="Xing Y."/>
            <person name="Yang L."/>
            <person name="Yao Z."/>
            <person name="Ying F."/>
            <person name="Zhai J."/>
            <person name="Zhou L."/>
            <person name="Zuber A."/>
            <person name="Denarie J."/>
            <person name="Dixon R.A."/>
            <person name="May G.D."/>
            <person name="Schwartz D.C."/>
            <person name="Rogers J."/>
            <person name="Quetier F."/>
            <person name="Town C.D."/>
            <person name="Roe B.A."/>
        </authorList>
    </citation>
    <scope>NUCLEOTIDE SEQUENCE [LARGE SCALE GENOMIC DNA]</scope>
    <source>
        <strain evidence="3">A17</strain>
        <strain evidence="4 5">cv. Jemalong A17</strain>
    </source>
</reference>
<sequence>MNMGEIAKFVVYVIIFIVYLFFVSTNILLCRIDYDCIAVKCPTILLVPKCINNRCTCIEI</sequence>
<reference evidence="3 5" key="2">
    <citation type="journal article" date="2014" name="BMC Genomics">
        <title>An improved genome release (version Mt4.0) for the model legume Medicago truncatula.</title>
        <authorList>
            <person name="Tang H."/>
            <person name="Krishnakumar V."/>
            <person name="Bidwell S."/>
            <person name="Rosen B."/>
            <person name="Chan A."/>
            <person name="Zhou S."/>
            <person name="Gentzbittel L."/>
            <person name="Childs K.L."/>
            <person name="Yandell M."/>
            <person name="Gundlach H."/>
            <person name="Mayer K.F."/>
            <person name="Schwartz D.C."/>
            <person name="Town C.D."/>
        </authorList>
    </citation>
    <scope>GENOME REANNOTATION</scope>
    <source>
        <strain evidence="4 5">cv. Jemalong A17</strain>
    </source>
</reference>
<protein>
    <submittedName>
        <fullName evidence="3">Late nodulin protein</fullName>
    </submittedName>
</protein>
<evidence type="ECO:0000313" key="5">
    <source>
        <dbReference type="Proteomes" id="UP000002051"/>
    </source>
</evidence>
<keyword evidence="1" id="KW-0472">Membrane</keyword>
<evidence type="ECO:0000256" key="1">
    <source>
        <dbReference type="SAM" id="Phobius"/>
    </source>
</evidence>
<evidence type="ECO:0000313" key="3">
    <source>
        <dbReference type="EMBL" id="AES70905.1"/>
    </source>
</evidence>
<keyword evidence="1" id="KW-1133">Transmembrane helix</keyword>
<dbReference type="GO" id="GO:0046872">
    <property type="term" value="F:metal ion binding"/>
    <property type="evidence" value="ECO:0007669"/>
    <property type="project" value="InterPro"/>
</dbReference>
<dbReference type="EnsemblPlants" id="AES70905">
    <property type="protein sequence ID" value="AES70905"/>
    <property type="gene ID" value="MTR_3g064745"/>
</dbReference>
<name>G7J8M8_MEDTR</name>
<keyword evidence="5" id="KW-1185">Reference proteome</keyword>
<organism evidence="3 5">
    <name type="scientific">Medicago truncatula</name>
    <name type="common">Barrel medic</name>
    <name type="synonym">Medicago tribuloides</name>
    <dbReference type="NCBI Taxonomy" id="3880"/>
    <lineage>
        <taxon>Eukaryota</taxon>
        <taxon>Viridiplantae</taxon>
        <taxon>Streptophyta</taxon>
        <taxon>Embryophyta</taxon>
        <taxon>Tracheophyta</taxon>
        <taxon>Spermatophyta</taxon>
        <taxon>Magnoliopsida</taxon>
        <taxon>eudicotyledons</taxon>
        <taxon>Gunneridae</taxon>
        <taxon>Pentapetalae</taxon>
        <taxon>rosids</taxon>
        <taxon>fabids</taxon>
        <taxon>Fabales</taxon>
        <taxon>Fabaceae</taxon>
        <taxon>Papilionoideae</taxon>
        <taxon>50 kb inversion clade</taxon>
        <taxon>NPAAA clade</taxon>
        <taxon>Hologalegina</taxon>
        <taxon>IRL clade</taxon>
        <taxon>Trifolieae</taxon>
        <taxon>Medicago</taxon>
    </lineage>
</organism>
<dbReference type="AlphaFoldDB" id="G7J8M8"/>
<reference evidence="4" key="3">
    <citation type="submission" date="2015-04" db="UniProtKB">
        <authorList>
            <consortium name="EnsemblPlants"/>
        </authorList>
    </citation>
    <scope>IDENTIFICATION</scope>
    <source>
        <strain evidence="4">cv. Jemalong A17</strain>
    </source>
</reference>
<evidence type="ECO:0000259" key="2">
    <source>
        <dbReference type="Pfam" id="PF07127"/>
    </source>
</evidence>
<dbReference type="Proteomes" id="UP000002051">
    <property type="component" value="Chromosome 3"/>
</dbReference>
<dbReference type="Pfam" id="PF07127">
    <property type="entry name" value="Nodulin_late"/>
    <property type="match status" value="1"/>
</dbReference>
<dbReference type="PaxDb" id="3880-AES70905"/>
<dbReference type="HOGENOM" id="CLU_2945165_0_0_1"/>
<dbReference type="EMBL" id="CM001219">
    <property type="protein sequence ID" value="AES70905.1"/>
    <property type="molecule type" value="Genomic_DNA"/>
</dbReference>
<keyword evidence="1" id="KW-0812">Transmembrane</keyword>
<gene>
    <name evidence="3" type="ordered locus">MTR_3g064745</name>
</gene>
<feature type="transmembrane region" description="Helical" evidence="1">
    <location>
        <begin position="9"/>
        <end position="29"/>
    </location>
</feature>
<feature type="domain" description="Late nodulin" evidence="2">
    <location>
        <begin position="3"/>
        <end position="56"/>
    </location>
</feature>
<dbReference type="InterPro" id="IPR009810">
    <property type="entry name" value="Nodulin_late_dom"/>
</dbReference>
<accession>G7J8M8</accession>
<evidence type="ECO:0000313" key="4">
    <source>
        <dbReference type="EnsemblPlants" id="AES70905"/>
    </source>
</evidence>